<dbReference type="Gene3D" id="3.40.50.720">
    <property type="entry name" value="NAD(P)-binding Rossmann-like Domain"/>
    <property type="match status" value="1"/>
</dbReference>
<gene>
    <name evidence="1" type="ORF">Dfulv_41035</name>
</gene>
<dbReference type="SUPFAM" id="SSF51735">
    <property type="entry name" value="NAD(P)-binding Rossmann-fold domains"/>
    <property type="match status" value="1"/>
</dbReference>
<evidence type="ECO:0000313" key="1">
    <source>
        <dbReference type="EMBL" id="UWP81441.1"/>
    </source>
</evidence>
<proteinExistence type="predicted"/>
<dbReference type="Proteomes" id="UP001059617">
    <property type="component" value="Chromosome"/>
</dbReference>
<organism evidence="1 2">
    <name type="scientific">Dactylosporangium fulvum</name>
    <dbReference type="NCBI Taxonomy" id="53359"/>
    <lineage>
        <taxon>Bacteria</taxon>
        <taxon>Bacillati</taxon>
        <taxon>Actinomycetota</taxon>
        <taxon>Actinomycetes</taxon>
        <taxon>Micromonosporales</taxon>
        <taxon>Micromonosporaceae</taxon>
        <taxon>Dactylosporangium</taxon>
    </lineage>
</organism>
<protein>
    <submittedName>
        <fullName evidence="1">Uncharacterized protein</fullName>
    </submittedName>
</protein>
<dbReference type="RefSeq" id="WP_259859206.1">
    <property type="nucleotide sequence ID" value="NZ_BAAAST010000002.1"/>
</dbReference>
<evidence type="ECO:0000313" key="2">
    <source>
        <dbReference type="Proteomes" id="UP001059617"/>
    </source>
</evidence>
<reference evidence="1" key="1">
    <citation type="submission" date="2021-04" db="EMBL/GenBank/DDBJ databases">
        <authorList>
            <person name="Hartkoorn R.C."/>
            <person name="Beaudoing E."/>
            <person name="Hot D."/>
        </authorList>
    </citation>
    <scope>NUCLEOTIDE SEQUENCE</scope>
    <source>
        <strain evidence="1">NRRL B-16292</strain>
    </source>
</reference>
<accession>A0ABY5VWF0</accession>
<name>A0ABY5VWF0_9ACTN</name>
<reference evidence="1" key="2">
    <citation type="submission" date="2022-09" db="EMBL/GenBank/DDBJ databases">
        <title>Biosynthetic gene clusters of Dactylosporangioum fulvum.</title>
        <authorList>
            <person name="Caradec T."/>
        </authorList>
    </citation>
    <scope>NUCLEOTIDE SEQUENCE</scope>
    <source>
        <strain evidence="1">NRRL B-16292</strain>
    </source>
</reference>
<keyword evidence="2" id="KW-1185">Reference proteome</keyword>
<sequence>MGQTIMDAGDGAAIRAQSPFNRVARPAEVAGAVLFLASSEWSSGTVLDLNGASYFR</sequence>
<dbReference type="InterPro" id="IPR036291">
    <property type="entry name" value="NAD(P)-bd_dom_sf"/>
</dbReference>
<dbReference type="EMBL" id="CP073720">
    <property type="protein sequence ID" value="UWP81441.1"/>
    <property type="molecule type" value="Genomic_DNA"/>
</dbReference>